<name>A0ABV9QI48_9BURK</name>
<comment type="caution">
    <text evidence="1">The sequence shown here is derived from an EMBL/GenBank/DDBJ whole genome shotgun (WGS) entry which is preliminary data.</text>
</comment>
<gene>
    <name evidence="1" type="ORF">ACFO6X_15755</name>
</gene>
<protein>
    <submittedName>
        <fullName evidence="1">Uncharacterized protein</fullName>
    </submittedName>
</protein>
<dbReference type="Proteomes" id="UP001596001">
    <property type="component" value="Unassembled WGS sequence"/>
</dbReference>
<keyword evidence="2" id="KW-1185">Reference proteome</keyword>
<dbReference type="RefSeq" id="WP_382434934.1">
    <property type="nucleotide sequence ID" value="NZ_JBHSHJ010000023.1"/>
</dbReference>
<reference evidence="2" key="1">
    <citation type="journal article" date="2019" name="Int. J. Syst. Evol. Microbiol.">
        <title>The Global Catalogue of Microorganisms (GCM) 10K type strain sequencing project: providing services to taxonomists for standard genome sequencing and annotation.</title>
        <authorList>
            <consortium name="The Broad Institute Genomics Platform"/>
            <consortium name="The Broad Institute Genome Sequencing Center for Infectious Disease"/>
            <person name="Wu L."/>
            <person name="Ma J."/>
        </authorList>
    </citation>
    <scope>NUCLEOTIDE SEQUENCE [LARGE SCALE GENOMIC DNA]</scope>
    <source>
        <strain evidence="2">CCUG 49452</strain>
    </source>
</reference>
<sequence>MNIAHYNFGIEGNAQFMRAAADAQEEVMEPFFESHGWEYAPQLFESVPALKERHQPTAFGGLDIAGTFVLFIGTCFGKKVFDEIYDRTVKRPIAQYLDKFFSVFSIYDGKMLEYRDVIYFKDIDLVVVIRTLIDKNNTKAVEEDLLNGHIIAHAYVERNGKKAAIHCHVVTNGLVSSEPLLFDSLEKIKEHDKNIVKRIKRY</sequence>
<accession>A0ABV9QI48</accession>
<proteinExistence type="predicted"/>
<dbReference type="EMBL" id="JBHSHJ010000023">
    <property type="protein sequence ID" value="MFC4790431.1"/>
    <property type="molecule type" value="Genomic_DNA"/>
</dbReference>
<evidence type="ECO:0000313" key="2">
    <source>
        <dbReference type="Proteomes" id="UP001596001"/>
    </source>
</evidence>
<evidence type="ECO:0000313" key="1">
    <source>
        <dbReference type="EMBL" id="MFC4790431.1"/>
    </source>
</evidence>
<organism evidence="1 2">
    <name type="scientific">Giesbergeria sinuosa</name>
    <dbReference type="NCBI Taxonomy" id="80883"/>
    <lineage>
        <taxon>Bacteria</taxon>
        <taxon>Pseudomonadati</taxon>
        <taxon>Pseudomonadota</taxon>
        <taxon>Betaproteobacteria</taxon>
        <taxon>Burkholderiales</taxon>
        <taxon>Comamonadaceae</taxon>
        <taxon>Giesbergeria</taxon>
    </lineage>
</organism>